<dbReference type="PANTHER" id="PTHR21311:SF0">
    <property type="entry name" value="CONSERVED OLIGOMERIC GOLGI COMPLEX SUBUNIT 8"/>
    <property type="match status" value="1"/>
</dbReference>
<feature type="region of interest" description="Disordered" evidence="9">
    <location>
        <begin position="664"/>
        <end position="851"/>
    </location>
</feature>
<sequence length="851" mass="91957">MSTSTAAAAISAAEITAPISLTSLIHNAALSSESPISQEALSDKQVASYIRSLSNFSLTDLKTQPQQLQSKSEALHQQLSELCISQTDAFVHIHHAEQQFAPSLSHFATRLDDLIANTLPDLQAAADAFVSASQPVLAERERVHNVADQYQRGHLSDLLEIPPLVQTCVKAGHHSEAIQLAEHLVNLLKQSHEAPIAASSSDTLHGQRSTYLSLLIEALSHLASMKADLISSFSKTGLKLPAALKSVTILRRLNQFESSLPNLPDWQLVLASAQAITNALVPQLSMTENQLCLAFLKARIRSFHSALDAMGSPSSFSSEAYLRRYIDLWRQEMADTLGMAFPLFIDHASSASLNQSKDDASSDMVTPAYLVSSFATSGLQRLRDTVSVQLVTAANRVPLASSASAGSTSSTSTANLEMLADTFANIHTQLSYASAALTRFGLDFGSLLFAPTSDTDPSTRSLSTIETVWLDALTRSLDHIFSHTHAQLDEHLQKDGALPSQWLISSQLPSSALEDLYRMSADANADSSAYDDLTRPNIELVDYPLIAKLLNRLLEWIHALQVFAPLNLASLLLRRLDAHFTRLSQRLLTQIPEVISSIHTVTAEAKRLLADDESQSLLQHLDDAEAKALQLQILRDRESVMLGKVVAMWHSSVVGWTMNVAKEDVESSNAAEPTTDDTAKAAEQPAPSTAGPKKFSLAEKLRQRKEERDRAAAAAAAAAAVSSKPTEAPETSDESKNVAANTEAPWPDEIGEAKPDEDLDQPVTDTASKEDKEKEPSTLPSDKGEAVDVQAEQEEPADDGDNDEEEAEAAVDDAEDDNGANTPATPTTPNLESSGGGTSKKNKNKNKNKKK</sequence>
<dbReference type="OrthoDB" id="1661054at2759"/>
<dbReference type="PANTHER" id="PTHR21311">
    <property type="entry name" value="CONSERVED OLIGOMERIC GOLGI COMPLEX COMPONENT 8"/>
    <property type="match status" value="1"/>
</dbReference>
<dbReference type="EMBL" id="LK056678">
    <property type="protein sequence ID" value="CDR88455.1"/>
    <property type="molecule type" value="Genomic_DNA"/>
</dbReference>
<evidence type="ECO:0000256" key="7">
    <source>
        <dbReference type="ARBA" id="ARBA00023136"/>
    </source>
</evidence>
<evidence type="ECO:0000256" key="8">
    <source>
        <dbReference type="ARBA" id="ARBA00031347"/>
    </source>
</evidence>
<proteinExistence type="inferred from homology"/>
<keyword evidence="6" id="KW-0333">Golgi apparatus</keyword>
<keyword evidence="5" id="KW-0653">Protein transport</keyword>
<evidence type="ECO:0000256" key="2">
    <source>
        <dbReference type="ARBA" id="ARBA00006419"/>
    </source>
</evidence>
<protein>
    <recommendedName>
        <fullName evidence="3">Conserved oligomeric Golgi complex subunit 8</fullName>
    </recommendedName>
    <alternativeName>
        <fullName evidence="8">Component of oligomeric Golgi complex 8</fullName>
    </alternativeName>
</protein>
<evidence type="ECO:0000256" key="1">
    <source>
        <dbReference type="ARBA" id="ARBA00004395"/>
    </source>
</evidence>
<feature type="compositionally biased region" description="Acidic residues" evidence="9">
    <location>
        <begin position="791"/>
        <end position="818"/>
    </location>
</feature>
<dbReference type="Pfam" id="PF04124">
    <property type="entry name" value="Dor1"/>
    <property type="match status" value="1"/>
</dbReference>
<evidence type="ECO:0000313" key="10">
    <source>
        <dbReference type="EMBL" id="CDR88455.1"/>
    </source>
</evidence>
<dbReference type="InterPro" id="IPR007255">
    <property type="entry name" value="COG8"/>
</dbReference>
<evidence type="ECO:0000256" key="9">
    <source>
        <dbReference type="SAM" id="MobiDB-lite"/>
    </source>
</evidence>
<keyword evidence="7" id="KW-0472">Membrane</keyword>
<dbReference type="AlphaFoldDB" id="A0A127Z411"/>
<dbReference type="GO" id="GO:0015031">
    <property type="term" value="P:protein transport"/>
    <property type="evidence" value="ECO:0007669"/>
    <property type="project" value="UniProtKB-KW"/>
</dbReference>
<evidence type="ECO:0000256" key="6">
    <source>
        <dbReference type="ARBA" id="ARBA00023034"/>
    </source>
</evidence>
<accession>A0A127Z411</accession>
<evidence type="ECO:0000256" key="3">
    <source>
        <dbReference type="ARBA" id="ARBA00020983"/>
    </source>
</evidence>
<organism evidence="10">
    <name type="scientific">Sporisorium scitamineum</name>
    <dbReference type="NCBI Taxonomy" id="49012"/>
    <lineage>
        <taxon>Eukaryota</taxon>
        <taxon>Fungi</taxon>
        <taxon>Dikarya</taxon>
        <taxon>Basidiomycota</taxon>
        <taxon>Ustilaginomycotina</taxon>
        <taxon>Ustilaginomycetes</taxon>
        <taxon>Ustilaginales</taxon>
        <taxon>Ustilaginaceae</taxon>
        <taxon>Sporisorium</taxon>
    </lineage>
</organism>
<evidence type="ECO:0000256" key="5">
    <source>
        <dbReference type="ARBA" id="ARBA00022927"/>
    </source>
</evidence>
<keyword evidence="4" id="KW-0813">Transport</keyword>
<reference evidence="10" key="1">
    <citation type="submission" date="2014-06" db="EMBL/GenBank/DDBJ databases">
        <authorList>
            <person name="Ju J."/>
            <person name="Zhang J."/>
        </authorList>
    </citation>
    <scope>NUCLEOTIDE SEQUENCE</scope>
    <source>
        <strain evidence="10">SscI8</strain>
    </source>
</reference>
<comment type="similarity">
    <text evidence="2">Belongs to the COG8 family.</text>
</comment>
<gene>
    <name evidence="10" type="ORF">SPSC_04282</name>
</gene>
<dbReference type="GO" id="GO:0000139">
    <property type="term" value="C:Golgi membrane"/>
    <property type="evidence" value="ECO:0007669"/>
    <property type="project" value="UniProtKB-SubCell"/>
</dbReference>
<evidence type="ECO:0000256" key="4">
    <source>
        <dbReference type="ARBA" id="ARBA00022448"/>
    </source>
</evidence>
<dbReference type="GO" id="GO:0006891">
    <property type="term" value="P:intra-Golgi vesicle-mediated transport"/>
    <property type="evidence" value="ECO:0007669"/>
    <property type="project" value="TreeGrafter"/>
</dbReference>
<dbReference type="GO" id="GO:0017119">
    <property type="term" value="C:Golgi transport complex"/>
    <property type="evidence" value="ECO:0007669"/>
    <property type="project" value="InterPro"/>
</dbReference>
<comment type="subcellular location">
    <subcellularLocation>
        <location evidence="1">Golgi apparatus membrane</location>
        <topology evidence="1">Peripheral membrane protein</topology>
    </subcellularLocation>
</comment>
<feature type="compositionally biased region" description="Basic residues" evidence="9">
    <location>
        <begin position="840"/>
        <end position="851"/>
    </location>
</feature>
<feature type="compositionally biased region" description="Basic and acidic residues" evidence="9">
    <location>
        <begin position="767"/>
        <end position="786"/>
    </location>
</feature>
<name>A0A127Z411_9BASI</name>
<feature type="compositionally biased region" description="Basic and acidic residues" evidence="9">
    <location>
        <begin position="696"/>
        <end position="711"/>
    </location>
</feature>
<feature type="compositionally biased region" description="Low complexity" evidence="9">
    <location>
        <begin position="819"/>
        <end position="830"/>
    </location>
</feature>